<dbReference type="SUPFAM" id="SSF48452">
    <property type="entry name" value="TPR-like"/>
    <property type="match status" value="1"/>
</dbReference>
<evidence type="ECO:0000313" key="2">
    <source>
        <dbReference type="Proteomes" id="UP000245535"/>
    </source>
</evidence>
<name>A0A315ZIF1_SEDFL</name>
<dbReference type="PROSITE" id="PS51257">
    <property type="entry name" value="PROKAR_LIPOPROTEIN"/>
    <property type="match status" value="1"/>
</dbReference>
<comment type="caution">
    <text evidence="1">The sequence shown here is derived from an EMBL/GenBank/DDBJ whole genome shotgun (WGS) entry which is preliminary data.</text>
</comment>
<organism evidence="1 2">
    <name type="scientific">Sediminitomix flava</name>
    <dbReference type="NCBI Taxonomy" id="379075"/>
    <lineage>
        <taxon>Bacteria</taxon>
        <taxon>Pseudomonadati</taxon>
        <taxon>Bacteroidota</taxon>
        <taxon>Cytophagia</taxon>
        <taxon>Cytophagales</taxon>
        <taxon>Flammeovirgaceae</taxon>
        <taxon>Sediminitomix</taxon>
    </lineage>
</organism>
<dbReference type="Proteomes" id="UP000245535">
    <property type="component" value="Unassembled WGS sequence"/>
</dbReference>
<dbReference type="PANTHER" id="PTHR45588:SF1">
    <property type="entry name" value="WW DOMAIN-CONTAINING PROTEIN"/>
    <property type="match status" value="1"/>
</dbReference>
<accession>A0A315ZIF1</accession>
<protein>
    <recommendedName>
        <fullName evidence="3">Tetratricopeptide repeat protein</fullName>
    </recommendedName>
</protein>
<dbReference type="PANTHER" id="PTHR45588">
    <property type="entry name" value="TPR DOMAIN-CONTAINING PROTEIN"/>
    <property type="match status" value="1"/>
</dbReference>
<dbReference type="RefSeq" id="WP_245935587.1">
    <property type="nucleotide sequence ID" value="NZ_QGDO01000001.1"/>
</dbReference>
<gene>
    <name evidence="1" type="ORF">BC781_1011486</name>
</gene>
<sequence>MTGVKNYMNYQSIVIFICILLTVYACGGQQDSTNSFNGNPAVVCVSATTDTSWYNTNKKAPLLLQKDLVSFPVSTTNEDCQKYINQGLALTFGFNHAEAARSFYYATKLDSTCAMAYWGFAYVLGPNYNAKMDYDNYPRAYEALQKAVELKEKCSSQEKALIEALEKRYVNKPLKDRTHLDVAYANAMKMLYEEYPFNTNIGTLYAEALLNLHPWDLWEKDGEPKAWTPEILSILKNVLELDSTHIGAHHFYIHAIEGSKTPEKGLSSATFFDKGGASKLGHLVHMPAHIYIRTGDYHKASLANAKAVKVDSVYTATCHAQGAYPLAYYPHNYHFLVATAILEGNSEWAIEAARRLSLHSDTVVMKEEGWETLQHFRAVKYWVYVKFGKWAEILAMPKEDLALKYPNAIRHFARGMAYVGHKDPANAKRALKALTTDSKDKSLENMSIWGINAITPILEIAQKVLEAHILASQGQYDDSIKLLKEAVEIEDELNYNEPPDWLLSVRHYLAAIQIESKEYIDAITTLGEDLARYPKNGWALHGIKYAAEQLNEYELVSLMEEELETAWKYADTPLTTSSVWFSK</sequence>
<evidence type="ECO:0000313" key="1">
    <source>
        <dbReference type="EMBL" id="PWJ45082.1"/>
    </source>
</evidence>
<proteinExistence type="predicted"/>
<keyword evidence="2" id="KW-1185">Reference proteome</keyword>
<dbReference type="Gene3D" id="1.25.40.10">
    <property type="entry name" value="Tetratricopeptide repeat domain"/>
    <property type="match status" value="2"/>
</dbReference>
<dbReference type="AlphaFoldDB" id="A0A315ZIF1"/>
<dbReference type="InterPro" id="IPR011990">
    <property type="entry name" value="TPR-like_helical_dom_sf"/>
</dbReference>
<reference evidence="1 2" key="1">
    <citation type="submission" date="2018-03" db="EMBL/GenBank/DDBJ databases">
        <title>Genomic Encyclopedia of Archaeal and Bacterial Type Strains, Phase II (KMG-II): from individual species to whole genera.</title>
        <authorList>
            <person name="Goeker M."/>
        </authorList>
    </citation>
    <scope>NUCLEOTIDE SEQUENCE [LARGE SCALE GENOMIC DNA]</scope>
    <source>
        <strain evidence="1 2">DSM 28229</strain>
    </source>
</reference>
<evidence type="ECO:0008006" key="3">
    <source>
        <dbReference type="Google" id="ProtNLM"/>
    </source>
</evidence>
<dbReference type="EMBL" id="QGDO01000001">
    <property type="protein sequence ID" value="PWJ45082.1"/>
    <property type="molecule type" value="Genomic_DNA"/>
</dbReference>